<keyword evidence="12" id="KW-0695">RNA-directed DNA polymerase</keyword>
<dbReference type="GO" id="GO:0005524">
    <property type="term" value="F:ATP binding"/>
    <property type="evidence" value="ECO:0007669"/>
    <property type="project" value="UniProtKB-KW"/>
</dbReference>
<keyword evidence="17" id="KW-0862">Zinc</keyword>
<dbReference type="Pfam" id="PF14223">
    <property type="entry name" value="Retrotran_gag_2"/>
    <property type="match status" value="1"/>
</dbReference>
<evidence type="ECO:0000256" key="14">
    <source>
        <dbReference type="ARBA" id="ARBA00023113"/>
    </source>
</evidence>
<evidence type="ECO:0000313" key="22">
    <source>
        <dbReference type="Proteomes" id="UP000321947"/>
    </source>
</evidence>
<dbReference type="InterPro" id="IPR054722">
    <property type="entry name" value="PolX-like_BBD"/>
</dbReference>
<feature type="compositionally biased region" description="Polar residues" evidence="18">
    <location>
        <begin position="191"/>
        <end position="215"/>
    </location>
</feature>
<feature type="region of interest" description="Disordered" evidence="18">
    <location>
        <begin position="593"/>
        <end position="618"/>
    </location>
</feature>
<dbReference type="Gene3D" id="3.30.420.10">
    <property type="entry name" value="Ribonuclease H-like superfamily/Ribonuclease H"/>
    <property type="match status" value="1"/>
</dbReference>
<dbReference type="PANTHER" id="PTHR42648">
    <property type="entry name" value="TRANSPOSASE, PUTATIVE-RELATED"/>
    <property type="match status" value="1"/>
</dbReference>
<dbReference type="PROSITE" id="PS50158">
    <property type="entry name" value="ZF_CCHC"/>
    <property type="match status" value="1"/>
</dbReference>
<evidence type="ECO:0000256" key="8">
    <source>
        <dbReference type="ARBA" id="ARBA00022801"/>
    </source>
</evidence>
<keyword evidence="7" id="KW-0255">Endonuclease</keyword>
<keyword evidence="11" id="KW-0229">DNA integration</keyword>
<comment type="function">
    <text evidence="1">The aspartyl protease (PR) mediates the proteolytic cleavages of the Gag and Gag-Pol polyproteins after assembly of the VLP.</text>
</comment>
<evidence type="ECO:0000256" key="17">
    <source>
        <dbReference type="PROSITE-ProRule" id="PRU00047"/>
    </source>
</evidence>
<keyword evidence="6" id="KW-0547">Nucleotide-binding</keyword>
<evidence type="ECO:0000259" key="19">
    <source>
        <dbReference type="PROSITE" id="PS50158"/>
    </source>
</evidence>
<dbReference type="PANTHER" id="PTHR42648:SF11">
    <property type="entry name" value="TRANSPOSON TY4-P GAG-POL POLYPROTEIN"/>
    <property type="match status" value="1"/>
</dbReference>
<dbReference type="Gene3D" id="4.10.60.10">
    <property type="entry name" value="Zinc finger, CCHC-type"/>
    <property type="match status" value="1"/>
</dbReference>
<feature type="domain" description="Integrase catalytic" evidence="20">
    <location>
        <begin position="415"/>
        <end position="480"/>
    </location>
</feature>
<dbReference type="InterPro" id="IPR001878">
    <property type="entry name" value="Znf_CCHC"/>
</dbReference>
<dbReference type="GO" id="GO:0003964">
    <property type="term" value="F:RNA-directed DNA polymerase activity"/>
    <property type="evidence" value="ECO:0007669"/>
    <property type="project" value="UniProtKB-KW"/>
</dbReference>
<dbReference type="InterPro" id="IPR036397">
    <property type="entry name" value="RNaseH_sf"/>
</dbReference>
<evidence type="ECO:0000256" key="4">
    <source>
        <dbReference type="ARBA" id="ARBA00022722"/>
    </source>
</evidence>
<evidence type="ECO:0000256" key="7">
    <source>
        <dbReference type="ARBA" id="ARBA00022759"/>
    </source>
</evidence>
<comment type="caution">
    <text evidence="21">The sequence shown here is derived from an EMBL/GenBank/DDBJ whole genome shotgun (WGS) entry which is preliminary data.</text>
</comment>
<evidence type="ECO:0000313" key="21">
    <source>
        <dbReference type="EMBL" id="TYK27723.1"/>
    </source>
</evidence>
<evidence type="ECO:0000256" key="5">
    <source>
        <dbReference type="ARBA" id="ARBA00022723"/>
    </source>
</evidence>
<dbReference type="InterPro" id="IPR012337">
    <property type="entry name" value="RNaseH-like_sf"/>
</dbReference>
<sequence length="751" mass="86311">MTTTKFEIEKFDGNGDFTLLTKRITASLGSQKALKALEDPKELPATLTKSERETLEEVAYSTLIMNITDNVLRQVIEETTGFATWEILKSLYEKKDLSNKMFIREKLFSFKMNQNKNLDENLDEFKKLTNALNQTREKLGAESEAAILINLIHDTYKEVKTSLKYGRETITVNSVITALKSKELELKTENKTSNAAESLFSKGNNSFRKNSNKNQRSSRDKPALKCFICHKEGHFKRNCPDRGKNFRRDENRRYRPYGREDFNRNRNYQREDQIRGREHGCDHGPVGNEAFEYTKVLAATNKRAMEIEIEEEDWVLDSGCTYYMTSKKNWFVNYKSQEGDSVPMGNNQDCEIIGVGSVLLKPSNNMEVLLKGSKRLKFSKGEHHSKATLDYVHGDLWGPARTHSWGGSRHRTFAYTPQQNGVVERMNRTLMERKRCMVSEAKISENFWAEALASATYTMNRSPCVSTDMKTPEERWTGATSKLSNLKPFGCTAYVYIKQSKIEPRALKCMFIGYPDGVKGYKLWDFSKERSLISRDVVFKENEIYMESIKVIPAEKNFNEPSTSHQVEIHSNLKNLNPSSSDQLPTEALPSFYSQEEEEEKNAEDLTNYSLTRDRGRRTIRPPSRFARADCIANSSTETIEDETDSYEDALYSKHNNQWKEAMNDELNSLYKNDTWELVEKPHGKSIIPCKSVFKKKMIGDLNDKVKFKARLVAKGFKQNEAEAIRKPDASIWPSRVLPASRRSAPRCALT</sequence>
<dbReference type="GO" id="GO:0004519">
    <property type="term" value="F:endonuclease activity"/>
    <property type="evidence" value="ECO:0007669"/>
    <property type="project" value="UniProtKB-KW"/>
</dbReference>
<evidence type="ECO:0000256" key="6">
    <source>
        <dbReference type="ARBA" id="ARBA00022741"/>
    </source>
</evidence>
<keyword evidence="9" id="KW-0067">ATP-binding</keyword>
<evidence type="ECO:0000256" key="18">
    <source>
        <dbReference type="SAM" id="MobiDB-lite"/>
    </source>
</evidence>
<keyword evidence="13" id="KW-0239">DNA-directed DNA polymerase</keyword>
<proteinExistence type="predicted"/>
<evidence type="ECO:0000256" key="9">
    <source>
        <dbReference type="ARBA" id="ARBA00022840"/>
    </source>
</evidence>
<evidence type="ECO:0000256" key="15">
    <source>
        <dbReference type="ARBA" id="ARBA00023172"/>
    </source>
</evidence>
<dbReference type="GO" id="GO:0008233">
    <property type="term" value="F:peptidase activity"/>
    <property type="evidence" value="ECO:0007669"/>
    <property type="project" value="UniProtKB-KW"/>
</dbReference>
<dbReference type="GO" id="GO:0015074">
    <property type="term" value="P:DNA integration"/>
    <property type="evidence" value="ECO:0007669"/>
    <property type="project" value="UniProtKB-KW"/>
</dbReference>
<evidence type="ECO:0000256" key="16">
    <source>
        <dbReference type="ARBA" id="ARBA00023268"/>
    </source>
</evidence>
<evidence type="ECO:0000256" key="1">
    <source>
        <dbReference type="ARBA" id="ARBA00002180"/>
    </source>
</evidence>
<dbReference type="Pfam" id="PF22936">
    <property type="entry name" value="Pol_BBD"/>
    <property type="match status" value="1"/>
</dbReference>
<dbReference type="InterPro" id="IPR057670">
    <property type="entry name" value="SH3_retrovirus"/>
</dbReference>
<dbReference type="AlphaFoldDB" id="A0A5D3DVM0"/>
<dbReference type="SUPFAM" id="SSF53098">
    <property type="entry name" value="Ribonuclease H-like"/>
    <property type="match status" value="1"/>
</dbReference>
<dbReference type="EMBL" id="SSTD01002571">
    <property type="protein sequence ID" value="TYK27723.1"/>
    <property type="molecule type" value="Genomic_DNA"/>
</dbReference>
<gene>
    <name evidence="21" type="ORF">E5676_scaffold225G00690</name>
</gene>
<accession>A0A5D3DVM0</accession>
<keyword evidence="13" id="KW-0808">Transferase</keyword>
<evidence type="ECO:0000256" key="10">
    <source>
        <dbReference type="ARBA" id="ARBA00022842"/>
    </source>
</evidence>
<keyword evidence="16" id="KW-0511">Multifunctional enzyme</keyword>
<dbReference type="GO" id="GO:0008270">
    <property type="term" value="F:zinc ion binding"/>
    <property type="evidence" value="ECO:0007669"/>
    <property type="project" value="UniProtKB-KW"/>
</dbReference>
<keyword evidence="2" id="KW-1188">Viral release from host cell</keyword>
<dbReference type="InterPro" id="IPR013103">
    <property type="entry name" value="RVT_2"/>
</dbReference>
<protein>
    <submittedName>
        <fullName evidence="21">Retrovirus-related Pol polyprotein from transposon TNT 1-94</fullName>
    </submittedName>
</protein>
<dbReference type="Pfam" id="PF07727">
    <property type="entry name" value="RVT_2"/>
    <property type="match status" value="1"/>
</dbReference>
<dbReference type="InterPro" id="IPR001584">
    <property type="entry name" value="Integrase_cat-core"/>
</dbReference>
<evidence type="ECO:0000256" key="3">
    <source>
        <dbReference type="ARBA" id="ARBA00022670"/>
    </source>
</evidence>
<keyword evidence="4" id="KW-0540">Nuclease</keyword>
<evidence type="ECO:0000259" key="20">
    <source>
        <dbReference type="PROSITE" id="PS50994"/>
    </source>
</evidence>
<dbReference type="InterPro" id="IPR036875">
    <property type="entry name" value="Znf_CCHC_sf"/>
</dbReference>
<evidence type="ECO:0000256" key="11">
    <source>
        <dbReference type="ARBA" id="ARBA00022908"/>
    </source>
</evidence>
<dbReference type="GO" id="GO:0006508">
    <property type="term" value="P:proteolysis"/>
    <property type="evidence" value="ECO:0007669"/>
    <property type="project" value="UniProtKB-KW"/>
</dbReference>
<keyword evidence="15" id="KW-0233">DNA recombination</keyword>
<dbReference type="SUPFAM" id="SSF57756">
    <property type="entry name" value="Retrovirus zinc finger-like domains"/>
    <property type="match status" value="1"/>
</dbReference>
<dbReference type="SMART" id="SM00343">
    <property type="entry name" value="ZnF_C2HC"/>
    <property type="match status" value="1"/>
</dbReference>
<keyword evidence="5" id="KW-0479">Metal-binding</keyword>
<dbReference type="GO" id="GO:0003676">
    <property type="term" value="F:nucleic acid binding"/>
    <property type="evidence" value="ECO:0007669"/>
    <property type="project" value="InterPro"/>
</dbReference>
<keyword evidence="3" id="KW-0645">Protease</keyword>
<feature type="domain" description="CCHC-type" evidence="19">
    <location>
        <begin position="225"/>
        <end position="241"/>
    </location>
</feature>
<evidence type="ECO:0000256" key="2">
    <source>
        <dbReference type="ARBA" id="ARBA00022612"/>
    </source>
</evidence>
<dbReference type="Proteomes" id="UP000321947">
    <property type="component" value="Unassembled WGS sequence"/>
</dbReference>
<keyword evidence="13" id="KW-0548">Nucleotidyltransferase</keyword>
<dbReference type="Pfam" id="PF25597">
    <property type="entry name" value="SH3_retrovirus"/>
    <property type="match status" value="1"/>
</dbReference>
<evidence type="ECO:0000256" key="13">
    <source>
        <dbReference type="ARBA" id="ARBA00022932"/>
    </source>
</evidence>
<dbReference type="GO" id="GO:0006310">
    <property type="term" value="P:DNA recombination"/>
    <property type="evidence" value="ECO:0007669"/>
    <property type="project" value="UniProtKB-KW"/>
</dbReference>
<keyword evidence="17" id="KW-0863">Zinc-finger</keyword>
<name>A0A5D3DVM0_CUCMM</name>
<dbReference type="PROSITE" id="PS50994">
    <property type="entry name" value="INTEGRASE"/>
    <property type="match status" value="1"/>
</dbReference>
<reference evidence="21 22" key="1">
    <citation type="submission" date="2019-08" db="EMBL/GenBank/DDBJ databases">
        <title>Draft genome sequences of two oriental melons (Cucumis melo L. var makuwa).</title>
        <authorList>
            <person name="Kwon S.-Y."/>
        </authorList>
    </citation>
    <scope>NUCLEOTIDE SEQUENCE [LARGE SCALE GENOMIC DNA]</scope>
    <source>
        <strain evidence="22">cv. Chang Bougi</strain>
        <tissue evidence="21">Leaf</tissue>
    </source>
</reference>
<evidence type="ECO:0000256" key="12">
    <source>
        <dbReference type="ARBA" id="ARBA00022918"/>
    </source>
</evidence>
<keyword evidence="14" id="KW-0917">Virion maturation</keyword>
<dbReference type="GO" id="GO:0003887">
    <property type="term" value="F:DNA-directed DNA polymerase activity"/>
    <property type="evidence" value="ECO:0007669"/>
    <property type="project" value="UniProtKB-KW"/>
</dbReference>
<keyword evidence="8" id="KW-0378">Hydrolase</keyword>
<feature type="region of interest" description="Disordered" evidence="18">
    <location>
        <begin position="190"/>
        <end position="219"/>
    </location>
</feature>
<keyword evidence="10" id="KW-0460">Magnesium</keyword>
<organism evidence="21 22">
    <name type="scientific">Cucumis melo var. makuwa</name>
    <name type="common">Oriental melon</name>
    <dbReference type="NCBI Taxonomy" id="1194695"/>
    <lineage>
        <taxon>Eukaryota</taxon>
        <taxon>Viridiplantae</taxon>
        <taxon>Streptophyta</taxon>
        <taxon>Embryophyta</taxon>
        <taxon>Tracheophyta</taxon>
        <taxon>Spermatophyta</taxon>
        <taxon>Magnoliopsida</taxon>
        <taxon>eudicotyledons</taxon>
        <taxon>Gunneridae</taxon>
        <taxon>Pentapetalae</taxon>
        <taxon>rosids</taxon>
        <taxon>fabids</taxon>
        <taxon>Cucurbitales</taxon>
        <taxon>Cucurbitaceae</taxon>
        <taxon>Benincaseae</taxon>
        <taxon>Cucumis</taxon>
    </lineage>
</organism>
<dbReference type="InterPro" id="IPR039537">
    <property type="entry name" value="Retrotran_Ty1/copia-like"/>
</dbReference>